<keyword evidence="1" id="KW-0812">Transmembrane</keyword>
<gene>
    <name evidence="2" type="ORF">VP01_4440g1</name>
</gene>
<dbReference type="AlphaFoldDB" id="A0A0L6URF4"/>
<protein>
    <submittedName>
        <fullName evidence="2">Uncharacterized protein</fullName>
    </submittedName>
</protein>
<evidence type="ECO:0000313" key="2">
    <source>
        <dbReference type="EMBL" id="KNZ50405.1"/>
    </source>
</evidence>
<dbReference type="Proteomes" id="UP000037035">
    <property type="component" value="Unassembled WGS sequence"/>
</dbReference>
<sequence>MNRLKALSHQVLFGFSFSIQHSFRHSSKSTEIVFGNTSSTRIKYQITLPFLTYLCMIDVVLQKLIILLNLISHLHSYLIVVKKFPLLYQDLVFQINIIGILLRLTVKLKDNNHHQTINSTNEDNAQLLWKAIMKRFISSEPSN</sequence>
<dbReference type="VEuPathDB" id="FungiDB:VP01_4440g1"/>
<dbReference type="EMBL" id="LAVV01009547">
    <property type="protein sequence ID" value="KNZ50405.1"/>
    <property type="molecule type" value="Genomic_DNA"/>
</dbReference>
<keyword evidence="1" id="KW-1133">Transmembrane helix</keyword>
<comment type="caution">
    <text evidence="2">The sequence shown here is derived from an EMBL/GenBank/DDBJ whole genome shotgun (WGS) entry which is preliminary data.</text>
</comment>
<keyword evidence="1" id="KW-0472">Membrane</keyword>
<proteinExistence type="predicted"/>
<feature type="transmembrane region" description="Helical" evidence="1">
    <location>
        <begin position="86"/>
        <end position="106"/>
    </location>
</feature>
<organism evidence="2 3">
    <name type="scientific">Puccinia sorghi</name>
    <dbReference type="NCBI Taxonomy" id="27349"/>
    <lineage>
        <taxon>Eukaryota</taxon>
        <taxon>Fungi</taxon>
        <taxon>Dikarya</taxon>
        <taxon>Basidiomycota</taxon>
        <taxon>Pucciniomycotina</taxon>
        <taxon>Pucciniomycetes</taxon>
        <taxon>Pucciniales</taxon>
        <taxon>Pucciniaceae</taxon>
        <taxon>Puccinia</taxon>
    </lineage>
</organism>
<name>A0A0L6URF4_9BASI</name>
<evidence type="ECO:0000256" key="1">
    <source>
        <dbReference type="SAM" id="Phobius"/>
    </source>
</evidence>
<feature type="transmembrane region" description="Helical" evidence="1">
    <location>
        <begin position="50"/>
        <end position="74"/>
    </location>
</feature>
<dbReference type="OrthoDB" id="2518786at2759"/>
<reference evidence="2 3" key="1">
    <citation type="submission" date="2015-08" db="EMBL/GenBank/DDBJ databases">
        <title>Next Generation Sequencing and Analysis of the Genome of Puccinia sorghi L Schw, the Causal Agent of Maize Common Rust.</title>
        <authorList>
            <person name="Rochi L."/>
            <person name="Burguener G."/>
            <person name="Darino M."/>
            <person name="Turjanski A."/>
            <person name="Kreff E."/>
            <person name="Dieguez M.J."/>
            <person name="Sacco F."/>
        </authorList>
    </citation>
    <scope>NUCLEOTIDE SEQUENCE [LARGE SCALE GENOMIC DNA]</scope>
    <source>
        <strain evidence="2 3">RO10H11247</strain>
    </source>
</reference>
<accession>A0A0L6URF4</accession>
<keyword evidence="3" id="KW-1185">Reference proteome</keyword>
<evidence type="ECO:0000313" key="3">
    <source>
        <dbReference type="Proteomes" id="UP000037035"/>
    </source>
</evidence>